<protein>
    <submittedName>
        <fullName evidence="2">Uncharacterized protein</fullName>
    </submittedName>
</protein>
<sequence length="154" mass="18054">MYVAVAIYLHSNSPLFFYFILNKRKNTMTIFELEKVVSLQWCQKWIEFIGENKDDPSPKKGKKRAKRNSSSPDEDGDEEMANVEKSHEDNVEDEKERVENESEELNSENERNEEDENNLEQAITHLASFEVGICRTKCSCYVIEQHCKQQTNKQ</sequence>
<accession>X6NK74</accession>
<proteinExistence type="predicted"/>
<feature type="compositionally biased region" description="Acidic residues" evidence="1">
    <location>
        <begin position="101"/>
        <end position="118"/>
    </location>
</feature>
<name>X6NK74_RETFI</name>
<feature type="region of interest" description="Disordered" evidence="1">
    <location>
        <begin position="51"/>
        <end position="119"/>
    </location>
</feature>
<dbReference type="AlphaFoldDB" id="X6NK74"/>
<evidence type="ECO:0000313" key="2">
    <source>
        <dbReference type="EMBL" id="ETO26134.1"/>
    </source>
</evidence>
<reference evidence="2 3" key="1">
    <citation type="journal article" date="2013" name="Curr. Biol.">
        <title>The Genome of the Foraminiferan Reticulomyxa filosa.</title>
        <authorList>
            <person name="Glockner G."/>
            <person name="Hulsmann N."/>
            <person name="Schleicher M."/>
            <person name="Noegel A.A."/>
            <person name="Eichinger L."/>
            <person name="Gallinger C."/>
            <person name="Pawlowski J."/>
            <person name="Sierra R."/>
            <person name="Euteneuer U."/>
            <person name="Pillet L."/>
            <person name="Moustafa A."/>
            <person name="Platzer M."/>
            <person name="Groth M."/>
            <person name="Szafranski K."/>
            <person name="Schliwa M."/>
        </authorList>
    </citation>
    <scope>NUCLEOTIDE SEQUENCE [LARGE SCALE GENOMIC DNA]</scope>
</reference>
<evidence type="ECO:0000313" key="3">
    <source>
        <dbReference type="Proteomes" id="UP000023152"/>
    </source>
</evidence>
<gene>
    <name evidence="2" type="ORF">RFI_11003</name>
</gene>
<dbReference type="Proteomes" id="UP000023152">
    <property type="component" value="Unassembled WGS sequence"/>
</dbReference>
<comment type="caution">
    <text evidence="2">The sequence shown here is derived from an EMBL/GenBank/DDBJ whole genome shotgun (WGS) entry which is preliminary data.</text>
</comment>
<dbReference type="EMBL" id="ASPP01008058">
    <property type="protein sequence ID" value="ETO26134.1"/>
    <property type="molecule type" value="Genomic_DNA"/>
</dbReference>
<feature type="compositionally biased region" description="Basic and acidic residues" evidence="1">
    <location>
        <begin position="82"/>
        <end position="100"/>
    </location>
</feature>
<keyword evidence="3" id="KW-1185">Reference proteome</keyword>
<organism evidence="2 3">
    <name type="scientific">Reticulomyxa filosa</name>
    <dbReference type="NCBI Taxonomy" id="46433"/>
    <lineage>
        <taxon>Eukaryota</taxon>
        <taxon>Sar</taxon>
        <taxon>Rhizaria</taxon>
        <taxon>Retaria</taxon>
        <taxon>Foraminifera</taxon>
        <taxon>Monothalamids</taxon>
        <taxon>Reticulomyxidae</taxon>
        <taxon>Reticulomyxa</taxon>
    </lineage>
</organism>
<feature type="compositionally biased region" description="Acidic residues" evidence="1">
    <location>
        <begin position="72"/>
        <end position="81"/>
    </location>
</feature>
<evidence type="ECO:0000256" key="1">
    <source>
        <dbReference type="SAM" id="MobiDB-lite"/>
    </source>
</evidence>